<protein>
    <submittedName>
        <fullName evidence="4">Filamentous hemagglutinin N-terminal domain-containing protein</fullName>
    </submittedName>
</protein>
<dbReference type="Proteomes" id="UP000322783">
    <property type="component" value="Unassembled WGS sequence"/>
</dbReference>
<feature type="region of interest" description="Disordered" evidence="1">
    <location>
        <begin position="2854"/>
        <end position="2879"/>
    </location>
</feature>
<keyword evidence="5" id="KW-1185">Reference proteome</keyword>
<dbReference type="NCBIfam" id="TIGR01901">
    <property type="entry name" value="adhes_NPXG"/>
    <property type="match status" value="1"/>
</dbReference>
<evidence type="ECO:0000256" key="1">
    <source>
        <dbReference type="SAM" id="MobiDB-lite"/>
    </source>
</evidence>
<accession>A0A5D6WKA2</accession>
<keyword evidence="2" id="KW-0812">Transmembrane</keyword>
<proteinExistence type="predicted"/>
<dbReference type="Pfam" id="PF18657">
    <property type="entry name" value="YDG"/>
    <property type="match status" value="2"/>
</dbReference>
<evidence type="ECO:0000313" key="5">
    <source>
        <dbReference type="Proteomes" id="UP000322783"/>
    </source>
</evidence>
<keyword evidence="2" id="KW-0472">Membrane</keyword>
<dbReference type="RefSeq" id="WP_149189028.1">
    <property type="nucleotide sequence ID" value="NZ_VTOZ01000011.1"/>
</dbReference>
<evidence type="ECO:0000313" key="4">
    <source>
        <dbReference type="EMBL" id="TYZ29011.1"/>
    </source>
</evidence>
<evidence type="ECO:0000259" key="3">
    <source>
        <dbReference type="SMART" id="SM00912"/>
    </source>
</evidence>
<evidence type="ECO:0000256" key="2">
    <source>
        <dbReference type="SAM" id="Phobius"/>
    </source>
</evidence>
<gene>
    <name evidence="4" type="ORF">FZ041_06810</name>
</gene>
<feature type="domain" description="Filamentous haemagglutinin FhaB/tRNA nuclease CdiA-like TPS" evidence="3">
    <location>
        <begin position="29"/>
        <end position="140"/>
    </location>
</feature>
<dbReference type="SMART" id="SM00912">
    <property type="entry name" value="Haemagg_act"/>
    <property type="match status" value="1"/>
</dbReference>
<comment type="caution">
    <text evidence="4">The sequence shown here is derived from an EMBL/GenBank/DDBJ whole genome shotgun (WGS) entry which is preliminary data.</text>
</comment>
<dbReference type="InterPro" id="IPR011050">
    <property type="entry name" value="Pectin_lyase_fold/virulence"/>
</dbReference>
<organism evidence="4 5">
    <name type="scientific">Selenomonas caprae</name>
    <dbReference type="NCBI Taxonomy" id="2606905"/>
    <lineage>
        <taxon>Bacteria</taxon>
        <taxon>Bacillati</taxon>
        <taxon>Bacillota</taxon>
        <taxon>Negativicutes</taxon>
        <taxon>Selenomonadales</taxon>
        <taxon>Selenomonadaceae</taxon>
        <taxon>Selenomonas</taxon>
    </lineage>
</organism>
<reference evidence="4 5" key="1">
    <citation type="submission" date="2019-08" db="EMBL/GenBank/DDBJ databases">
        <title>Selenomonas sp. mPRGC5 and Selenomonas sp. mPRGC8 isolated from ruminal fluid of dairy goat (Capra hircus).</title>
        <authorList>
            <person name="Poothong S."/>
            <person name="Nuengjamnong C."/>
            <person name="Tanasupawat S."/>
        </authorList>
    </citation>
    <scope>NUCLEOTIDE SEQUENCE [LARGE SCALE GENOMIC DNA]</scope>
    <source>
        <strain evidence="5">mPRGC8</strain>
    </source>
</reference>
<dbReference type="InterPro" id="IPR012334">
    <property type="entry name" value="Pectin_lyas_fold"/>
</dbReference>
<feature type="transmembrane region" description="Helical" evidence="2">
    <location>
        <begin position="12"/>
        <end position="30"/>
    </location>
</feature>
<name>A0A5D6WKA2_9FIRM</name>
<dbReference type="Gene3D" id="2.160.20.10">
    <property type="entry name" value="Single-stranded right-handed beta-helix, Pectin lyase-like"/>
    <property type="match status" value="1"/>
</dbReference>
<sequence>MGQKKRTEQLVLNIGIALTAGMFSIVPVAYGAPVSDGVKTAGVAIDQVAAATAGAVDTNITSTAPNNVIGWHDFSVAKGERVNFNDDHNYLNIVSGQNTSQIDGAINSQGGNIYLVNPNGVIIGKGASINVGTAGSFNVSTRYLDSATAKESVAAGKAISTVIQDASSTVASDIVNMGSIAAKSVVLEGNNIRFMDSGATDNKVNVTNDDISFKSSATGYVHIGNSTGTGVSGYKVNGTNNDSLTPEQKKNTYYQLIDSMSGITNAGGNYMLSKDITSASGYSGTFTGKFDGMGFTINGFTANNGGGLFQATQGALIENLGVTNINISDPQDNGAGGIIGTASSGTVLRNVYSTGLIQNGSTVGGLVGNANGVTIDHSYSSVTITSGEGAGIIGYVASGTNKISNSYFNGSAAYGFIGDSATYSNSNKLSAEVTNSYAISQSGPYFQPKTGLTIVNSLVKDTSHNKLQKYTTAGATSTEETYSDSIMNRQKYYSDLGWDISNTGGVKVDGNGAVTHPTWRIYEGQAAPILTSMTKGIKTVSYNYGYFKADGSLDTKASVRNAVSGQSGIGSNGRADMPAYNETSQPTGLVYNGETLKIVDKNNNALTATTANDASVFIKTEGKSTVAASDIKYNTSGQKNSTYEAISSTQGTQNTLAMVWSNQQGYDLVGGNVSIAPRTIKAITDYSSTPITKQYDGKADASEAFKNLFSGNSTTTTGILAVDKDAVTVAFSGSASFVDSNGNADASVGKGKDIKFGSNSSIGLAFADNSAGNAAKNNYILNTAGMNFNSGMVLTGVGTITQRDLVIGFNSSFYSGGTAINRDYDGTTTAAAATDNTFTLTGIVTPEGSNKKDKVSVDISSATANYIDGTGTATKKAGAHAVRYSGLKLTDDDAKNYRLVDANGDVLYSEAYNGVGADVNKETGGYLDGAGTIAKKNISLGGFSVNGAGQGAEKTYDNTEYYDGALGQKVYSDEVVHNADKTVWDDLTFTVTNDTNGHSGYFTEQEGSTTHVTDADTGYGVGYHVTIGGSDADNYTINGAAITNGSTAEVTGSGGTIKKRVITLALGNTTSDIDKTYDGDKLVKVTHNNQLTSDIALSDGLVKYADGSNQLIATDGTKLSIKGEYDSENVAKSNTYGIGADQGIKYTVSVVDGTISGKASNYVFKTQGGEATQTITGATGAINPVHIKNIQFNNVSKTYDGSEMVKGEQTSDVISVTGITDGTKSVLVGDEQLSSIIDTNRIIGTYGSGNTDATFAKNAHVQRDNHNAVIAGTVKYTGKDTAGAAASLKNSIISDNYALDIDSEYGKGTINPLTISDMDKLQLAHGNITKAYDGNDSVAYKDAQGVNHTANEFVNTLSTTVGNTQLTFDYTVGDAYYADANVARDGSGNAIKKDVTYKLKVTENGDYAIAAGLKDSNGYVTKVFQTANNDGGIITPRKLKAQAAASGFTKTYDATNVVYDGTTPLSGNGVVTFVGYDNAADGLLTQDQSANNSSAVYDNVDAGKGKAINYTAKIGTGSDAIANNYDIYVSNDNTNWTKGTSFTANNGVINKAGLQVTFDDVNKKYDGNAYLKDTYNNDASLISPNYHGGIKSRGDKADEVYVSFASQDDSVFDSADVARANGQVTSQNVTYKFTLEGAQAGNYFIADAHGNEVTTKEGEKTILNGRGTISPKNLTDADVTLNFDAVNKVYDTNSNISYNHSAADYGDQAGSQDAADYINQFIIGGVVLKNGQTDTKGENYSAAGIYLNSAGTETSGVDANKAKFTITLTDKAVSNFDLSSVSFYNSTAKTLTKTTDAGTASITPKNVTVSFHEPEVTKVYNGKTDVAIGTNILNVSGIISGDKAELDRDNVNARYADKNVAYDSAGKVTSKDVYYDAVLKGDNAANYKLVYGTKGSTLVSGKPSLTITGKGTITPKEISADFNYDGNVAAAAYNTKAGDTIANKAYDATDKVNNLDSKIINGVNGEVIKLKDSDIKGTYGKWTADASGAETGIGADGQTEKGSFTANGDVNWLGTGSTEDEKTGYKAVKYTGLQQALENATDANNASGFSGKNYTIANTVYFTEAAKKGKIRQLALTADDIKTKWTTITKEYDGTDVVQNAEKHLGLYTDVTGSNINIKYKLQYAVYDKGQVNVVSGHGVTYTLNDLESQEFTNFKMDSAMLTSFKNKTYTTTGSITPRVLKIKTDNLSGYTKTYDGDTTVKDANGNIINSFDYTFEDGHGILDKDNTVNLTVTGAYQDKDANVDPDSTAKAGKQINYTLELTGNTAGNYTLDSSKTTKGDAVETDADTYKGDGAIKKRVVYADFADGYGTGIDKPYDGTASADADKKQRNHINLLDGTDENTGIIAKEKNSITLLADSINAAYAAKDVARDAKGNVTTQDVYFSNFQLDGATKDNYVVKAKGGSDKLTGSGTITPLTVNVSVKEGPVKEYDRDASITGKYIDAANINVDTTNVIGNDTVGVFIKSGSCSYTDWNAGDNKDYTYQLGWTNGNYELADTAAGESLTTKGMTAALTGHNGKIEKRLLTVKDVKRANKVYDGTEGVENAADNIVLDDRIIAGDNIGLEVSGTYDNEDAAASEDTDALLDHNVSYTLSVGNANYQLDKTSADGKGTIRRKGLDIVAKPQKINVGEAIPTFTGSVTGLVAKDSSLASGFTFAPKDETEISNSIPGKYGVYGWYKGKLAGNLDKNYTFSQNPGNEEAFVVNMVDPGREYHDTVNPKGQFRPDMTAYQQASEDTIGGFNAGSRTALEYRDVNGAVIGTLAIDNGDINQVTAGSEFLEQENKNRRANIGIAGADIVNMNGVDAASSASVDVDGDGSVVNLEIESIVPVNMLEADTIVRDDDKDGEIAIEQIGNKDEEKKNSKSIGVETTGAGVNMAS</sequence>
<keyword evidence="2" id="KW-1133">Transmembrane helix</keyword>
<dbReference type="InterPro" id="IPR041248">
    <property type="entry name" value="YDG"/>
</dbReference>
<dbReference type="SUPFAM" id="SSF51126">
    <property type="entry name" value="Pectin lyase-like"/>
    <property type="match status" value="1"/>
</dbReference>
<dbReference type="InterPro" id="IPR008638">
    <property type="entry name" value="FhaB/CdiA-like_TPS"/>
</dbReference>
<dbReference type="EMBL" id="VTOZ01000011">
    <property type="protein sequence ID" value="TYZ29011.1"/>
    <property type="molecule type" value="Genomic_DNA"/>
</dbReference>